<sequence length="88" mass="9336">MDITVILITSAPSLAACPSVGLATGVISVDITPAWIYAAASRLCSLTYPRLLSRKFSPPPREVASRLMRAATPDIRVTRGGKRIKSGP</sequence>
<comment type="caution">
    <text evidence="1">The sequence shown here is derived from an EMBL/GenBank/DDBJ whole genome shotgun (WGS) entry which is preliminary data.</text>
</comment>
<proteinExistence type="predicted"/>
<gene>
    <name evidence="1" type="ORF">RRG08_064987</name>
</gene>
<protein>
    <submittedName>
        <fullName evidence="1">Uncharacterized protein</fullName>
    </submittedName>
</protein>
<evidence type="ECO:0000313" key="2">
    <source>
        <dbReference type="Proteomes" id="UP001283361"/>
    </source>
</evidence>
<name>A0AAE1CVI8_9GAST</name>
<dbReference type="Proteomes" id="UP001283361">
    <property type="component" value="Unassembled WGS sequence"/>
</dbReference>
<evidence type="ECO:0000313" key="1">
    <source>
        <dbReference type="EMBL" id="KAK3738085.1"/>
    </source>
</evidence>
<organism evidence="1 2">
    <name type="scientific">Elysia crispata</name>
    <name type="common">lettuce slug</name>
    <dbReference type="NCBI Taxonomy" id="231223"/>
    <lineage>
        <taxon>Eukaryota</taxon>
        <taxon>Metazoa</taxon>
        <taxon>Spiralia</taxon>
        <taxon>Lophotrochozoa</taxon>
        <taxon>Mollusca</taxon>
        <taxon>Gastropoda</taxon>
        <taxon>Heterobranchia</taxon>
        <taxon>Euthyneura</taxon>
        <taxon>Panpulmonata</taxon>
        <taxon>Sacoglossa</taxon>
        <taxon>Placobranchoidea</taxon>
        <taxon>Plakobranchidae</taxon>
        <taxon>Elysia</taxon>
    </lineage>
</organism>
<accession>A0AAE1CVI8</accession>
<keyword evidence="2" id="KW-1185">Reference proteome</keyword>
<dbReference type="AlphaFoldDB" id="A0AAE1CVI8"/>
<dbReference type="EMBL" id="JAWDGP010006604">
    <property type="protein sequence ID" value="KAK3738085.1"/>
    <property type="molecule type" value="Genomic_DNA"/>
</dbReference>
<reference evidence="1" key="1">
    <citation type="journal article" date="2023" name="G3 (Bethesda)">
        <title>A reference genome for the long-term kleptoplast-retaining sea slug Elysia crispata morphotype clarki.</title>
        <authorList>
            <person name="Eastman K.E."/>
            <person name="Pendleton A.L."/>
            <person name="Shaikh M.A."/>
            <person name="Suttiyut T."/>
            <person name="Ogas R."/>
            <person name="Tomko P."/>
            <person name="Gavelis G."/>
            <person name="Widhalm J.R."/>
            <person name="Wisecaver J.H."/>
        </authorList>
    </citation>
    <scope>NUCLEOTIDE SEQUENCE</scope>
    <source>
        <strain evidence="1">ECLA1</strain>
    </source>
</reference>